<dbReference type="SUPFAM" id="SSF54928">
    <property type="entry name" value="RNA-binding domain, RBD"/>
    <property type="match status" value="1"/>
</dbReference>
<dbReference type="GO" id="GO:0003676">
    <property type="term" value="F:nucleic acid binding"/>
    <property type="evidence" value="ECO:0007669"/>
    <property type="project" value="InterPro"/>
</dbReference>
<comment type="caution">
    <text evidence="3">The sequence shown here is derived from an EMBL/GenBank/DDBJ whole genome shotgun (WGS) entry which is preliminary data.</text>
</comment>
<reference evidence="3" key="1">
    <citation type="submission" date="2023-01" db="EMBL/GenBank/DDBJ databases">
        <title>The chitinases involved in constricting ring structure development in the nematode-trapping fungus Drechslerella dactyloides.</title>
        <authorList>
            <person name="Wang R."/>
            <person name="Zhang L."/>
            <person name="Tang P."/>
            <person name="Li S."/>
            <person name="Liang L."/>
        </authorList>
    </citation>
    <scope>NUCLEOTIDE SEQUENCE</scope>
    <source>
        <strain evidence="3">YMF1.00031</strain>
    </source>
</reference>
<dbReference type="InterPro" id="IPR035979">
    <property type="entry name" value="RBD_domain_sf"/>
</dbReference>
<feature type="compositionally biased region" description="Basic and acidic residues" evidence="1">
    <location>
        <begin position="23"/>
        <end position="39"/>
    </location>
</feature>
<gene>
    <name evidence="3" type="ORF">Dda_0962</name>
</gene>
<organism evidence="3 4">
    <name type="scientific">Drechslerella dactyloides</name>
    <name type="common">Nematode-trapping fungus</name>
    <name type="synonym">Arthrobotrys dactyloides</name>
    <dbReference type="NCBI Taxonomy" id="74499"/>
    <lineage>
        <taxon>Eukaryota</taxon>
        <taxon>Fungi</taxon>
        <taxon>Dikarya</taxon>
        <taxon>Ascomycota</taxon>
        <taxon>Pezizomycotina</taxon>
        <taxon>Orbiliomycetes</taxon>
        <taxon>Orbiliales</taxon>
        <taxon>Orbiliaceae</taxon>
        <taxon>Drechslerella</taxon>
    </lineage>
</organism>
<sequence length="1016" mass="112930">MTSQNDKTAAEVLATKKQSKQAMSDKGKAPAKEESEPTETKNISGSTRPPKTFIPPSTIPEDDENGESSSMALVLHDGSSGSDETPPEEENESTFPAYPFPEISSNYTLLDQIHMSAYDEQATKPAMDNNGRLREYYFEPKWGQTGIVAPSRHLKARVPKDVPIGNLKKIFETDGVLYMSYFDLRASLKCYAKLGERYGLKYCARSILENLQGHDAVYPVMQEGTVHIDILSNTKEDKDCEAQILTDVMHLVGPIIAITSPVFTTHSPEYTVEFADVRDAKAAIELFRSHLIRGLHIVCRYSDIERHRWVVADQMIEIHEHENICRVSATNAQLISDQRREEKRRNLRERRCSELEEGGCCTPHNKHCNPNQSNKNLHMQLARFNERGNQKDHTPNKISNENIVDLATIKAGKDPRTTLMVRNIPNKLGQETVLSWLDETSFRSYDFAYLRIDFSNGCNMGYCFVNFLTLNAMVHFLEQRVGASWQHYNSDKRVTCLYADMQGKATCIARFRNSSVMDQVRSCRPLAFHSDGPDIGLEMEFPAPDNLGQKLRSVTSAAANGLYRKGRNNYNNKGRNNGKFNNGNNSNNGHNGNQGNNGRGNGGWQNQAQNGQRGFNNQWQNHNKNNQRDMSGNWQNQPNNAPRGLITNGNNNGPRLMITDGTENGNNKNHQTLTAPIVAPKTEVAITSTENRIEPVQNTNMVVGPVQNTNMIVGPVQAMVPFTPYHNPAPFAIPQPVMFGTPQHAPFAVPQPVLPTVAPPVHGFYGAPGPFTQEPLLFQGGVTPAPRIPLWIPHQQPGFQPQQPVLPTIQPVFATPRPVVTIRKPDPVPAPAPKATKAVVIQAPVVEKPVVQAPAIVRKSTPFAASVHVTEEGSPVRSPSPFMDGHQIMDEIDGEFHDFISEWKANRSREEPLNTPLIHGKVIPATPMTRAGKSVESVETTPDSDEEPTFHQWLRASRNAKNQRQNSIQVGGSVAGAVQEIISTPTKLRTNRGLDLGNYTPRGQFRSPFANPMNGH</sequence>
<evidence type="ECO:0000256" key="1">
    <source>
        <dbReference type="SAM" id="MobiDB-lite"/>
    </source>
</evidence>
<feature type="domain" description="Mei2-like C-terminal RNA recognition motif" evidence="2">
    <location>
        <begin position="416"/>
        <end position="512"/>
    </location>
</feature>
<protein>
    <recommendedName>
        <fullName evidence="2">Mei2-like C-terminal RNA recognition motif domain-containing protein</fullName>
    </recommendedName>
</protein>
<dbReference type="AlphaFoldDB" id="A0AAD6J768"/>
<dbReference type="Proteomes" id="UP001221413">
    <property type="component" value="Unassembled WGS sequence"/>
</dbReference>
<evidence type="ECO:0000313" key="3">
    <source>
        <dbReference type="EMBL" id="KAJ6264810.1"/>
    </source>
</evidence>
<feature type="compositionally biased region" description="Low complexity" evidence="1">
    <location>
        <begin position="604"/>
        <end position="624"/>
    </location>
</feature>
<feature type="compositionally biased region" description="Polar residues" evidence="1">
    <location>
        <begin position="40"/>
        <end position="49"/>
    </location>
</feature>
<feature type="region of interest" description="Disordered" evidence="1">
    <location>
        <begin position="992"/>
        <end position="1016"/>
    </location>
</feature>
<feature type="compositionally biased region" description="Low complexity" evidence="1">
    <location>
        <begin position="560"/>
        <end position="594"/>
    </location>
</feature>
<feature type="compositionally biased region" description="Polar residues" evidence="1">
    <location>
        <begin position="628"/>
        <end position="640"/>
    </location>
</feature>
<feature type="region of interest" description="Disordered" evidence="1">
    <location>
        <begin position="560"/>
        <end position="652"/>
    </location>
</feature>
<name>A0AAD6J768_DREDA</name>
<evidence type="ECO:0000313" key="4">
    <source>
        <dbReference type="Proteomes" id="UP001221413"/>
    </source>
</evidence>
<feature type="region of interest" description="Disordered" evidence="1">
    <location>
        <begin position="1"/>
        <end position="98"/>
    </location>
</feature>
<evidence type="ECO:0000259" key="2">
    <source>
        <dbReference type="Pfam" id="PF04059"/>
    </source>
</evidence>
<proteinExistence type="predicted"/>
<dbReference type="Pfam" id="PF04059">
    <property type="entry name" value="RRM_2"/>
    <property type="match status" value="1"/>
</dbReference>
<dbReference type="EMBL" id="JAQGDS010000001">
    <property type="protein sequence ID" value="KAJ6264810.1"/>
    <property type="molecule type" value="Genomic_DNA"/>
</dbReference>
<dbReference type="InterPro" id="IPR007201">
    <property type="entry name" value="Mei2-like_Rrm_C"/>
</dbReference>
<keyword evidence="4" id="KW-1185">Reference proteome</keyword>
<accession>A0AAD6J768</accession>